<keyword evidence="5" id="KW-0547">Nucleotide-binding</keyword>
<dbReference type="PROSITE" id="PS51192">
    <property type="entry name" value="HELICASE_ATP_BIND_1"/>
    <property type="match status" value="1"/>
</dbReference>
<dbReference type="PANTHER" id="PTHR13710">
    <property type="entry name" value="DNA HELICASE RECQ FAMILY MEMBER"/>
    <property type="match status" value="1"/>
</dbReference>
<keyword evidence="9" id="KW-0862">Zinc</keyword>
<feature type="domain" description="Helicase ATP-binding" evidence="19">
    <location>
        <begin position="29"/>
        <end position="197"/>
    </location>
</feature>
<dbReference type="InterPro" id="IPR006293">
    <property type="entry name" value="DNA_helicase_ATP-dep_RecQ_bac"/>
</dbReference>
<dbReference type="InterPro" id="IPR001650">
    <property type="entry name" value="Helicase_C-like"/>
</dbReference>
<dbReference type="Pfam" id="PF00271">
    <property type="entry name" value="Helicase_C"/>
    <property type="match status" value="1"/>
</dbReference>
<reference evidence="21" key="1">
    <citation type="submission" date="2021-10" db="EMBL/GenBank/DDBJ databases">
        <title>The complete genome sequence of Leeia sp. TBRC 13508.</title>
        <authorList>
            <person name="Charoenyingcharoen P."/>
            <person name="Yukphan P."/>
        </authorList>
    </citation>
    <scope>NUCLEOTIDE SEQUENCE</scope>
    <source>
        <strain evidence="21">TBRC 13508</strain>
    </source>
</reference>
<comment type="catalytic activity">
    <reaction evidence="15">
        <text>Couples ATP hydrolysis with the unwinding of duplex DNA by translocating in the 3'-5' direction.</text>
        <dbReference type="EC" id="5.6.2.4"/>
    </reaction>
</comment>
<evidence type="ECO:0000256" key="8">
    <source>
        <dbReference type="ARBA" id="ARBA00022806"/>
    </source>
</evidence>
<evidence type="ECO:0000256" key="1">
    <source>
        <dbReference type="ARBA" id="ARBA00001946"/>
    </source>
</evidence>
<feature type="domain" description="HRDC" evidence="18">
    <location>
        <begin position="525"/>
        <end position="605"/>
    </location>
</feature>
<dbReference type="InterPro" id="IPR027417">
    <property type="entry name" value="P-loop_NTPase"/>
</dbReference>
<dbReference type="CDD" id="cd18794">
    <property type="entry name" value="SF2_C_RecQ"/>
    <property type="match status" value="1"/>
</dbReference>
<dbReference type="NCBIfam" id="TIGR01389">
    <property type="entry name" value="recQ"/>
    <property type="match status" value="1"/>
</dbReference>
<keyword evidence="8 21" id="KW-0347">Helicase</keyword>
<evidence type="ECO:0000259" key="18">
    <source>
        <dbReference type="PROSITE" id="PS50967"/>
    </source>
</evidence>
<evidence type="ECO:0000256" key="14">
    <source>
        <dbReference type="ARBA" id="ARBA00023235"/>
    </source>
</evidence>
<dbReference type="GO" id="GO:0003678">
    <property type="term" value="F:DNA helicase activity"/>
    <property type="evidence" value="ECO:0007669"/>
    <property type="project" value="UniProtKB-EC"/>
</dbReference>
<dbReference type="InterPro" id="IPR018982">
    <property type="entry name" value="RQC_domain"/>
</dbReference>
<dbReference type="InterPro" id="IPR014001">
    <property type="entry name" value="Helicase_ATP-bd"/>
</dbReference>
<evidence type="ECO:0000259" key="19">
    <source>
        <dbReference type="PROSITE" id="PS51192"/>
    </source>
</evidence>
<keyword evidence="13" id="KW-0234">DNA repair</keyword>
<evidence type="ECO:0000256" key="3">
    <source>
        <dbReference type="ARBA" id="ARBA00005446"/>
    </source>
</evidence>
<dbReference type="PROSITE" id="PS50967">
    <property type="entry name" value="HRDC"/>
    <property type="match status" value="1"/>
</dbReference>
<comment type="cofactor">
    <cofactor evidence="1">
        <name>Mg(2+)</name>
        <dbReference type="ChEBI" id="CHEBI:18420"/>
    </cofactor>
</comment>
<evidence type="ECO:0000259" key="20">
    <source>
        <dbReference type="PROSITE" id="PS51194"/>
    </source>
</evidence>
<dbReference type="InterPro" id="IPR029491">
    <property type="entry name" value="Helicase_HTH"/>
</dbReference>
<keyword evidence="22" id="KW-1185">Reference proteome</keyword>
<dbReference type="Pfam" id="PF16124">
    <property type="entry name" value="RecQ_Zn_bind"/>
    <property type="match status" value="1"/>
</dbReference>
<keyword evidence="10" id="KW-0067">ATP-binding</keyword>
<evidence type="ECO:0000256" key="11">
    <source>
        <dbReference type="ARBA" id="ARBA00023125"/>
    </source>
</evidence>
<keyword evidence="14" id="KW-0413">Isomerase</keyword>
<dbReference type="InterPro" id="IPR036388">
    <property type="entry name" value="WH-like_DNA-bd_sf"/>
</dbReference>
<sequence length="714" mass="79602">MSDLLQKARQLLLHTFGYPEFRGPQEAIVEHVLSGNDALVLMPTGGGKSLCYQIPAIIRPGCGIVISPLIALMQDQVETLQQLGVSAAYLNSTMTFQDSLQVEQQLLNGQIDLLYVAPERLLTERFLGLLQSIDISIFAIDEAHCVSQWGHDFRTDYRQLSILQQRWPNVPRIALTATADAHTREDIALRLGLTDAQKFITSFDRPNLFYRIQEKQKSKDHLLAFIRRHADESGIVYCGSRKRVEDTASWLRQQGISALHYHAGLDNAVRSHHQQRFLREDGIVMVATVAFGMGIDKPDVRFVAHLDLPRSIEGYYQETGRAGRDGEPAEVLLFYGMQDVLLHREMIEHGQLPDTQKQLERNKLDAMLGFCESSQCRRQALLGYFGETIPPCGHCDNCETPPETWDATVPAQKALSCIYRSGQQFGAGHLTDILLGKSTEKVLQHQHQQLTTFGIGADLTETSWKGLFRQLLAGGWIDCHGERNGALKLTERSKPLLKGETQLTLRKIKKSDKQKQSTGEFKFRDEAEYILWEALRKCRRELAQQHGIPPYMVFGDTTLRHMLDRRPEKVEDMQDLFGVGDSKLQKFGRDFAGVICKHHAEYGKPKPISQTLSSSAEETIAAVKSGRAPIAIATARGLSPETIYSHLAAGISAGLVDVQTATGLDSASIAKMEHAILTADDQMRLKPAFDELGGEFSFGVLRCVKAGLSISKSA</sequence>
<dbReference type="InterPro" id="IPR011545">
    <property type="entry name" value="DEAD/DEAH_box_helicase_dom"/>
</dbReference>
<dbReference type="PROSITE" id="PS50206">
    <property type="entry name" value="RHODANESE_3"/>
    <property type="match status" value="1"/>
</dbReference>
<dbReference type="NCBIfam" id="TIGR00614">
    <property type="entry name" value="recQ_fam"/>
    <property type="match status" value="1"/>
</dbReference>
<keyword evidence="6" id="KW-0227">DNA damage</keyword>
<dbReference type="PANTHER" id="PTHR13710:SF105">
    <property type="entry name" value="ATP-DEPENDENT DNA HELICASE Q1"/>
    <property type="match status" value="1"/>
</dbReference>
<evidence type="ECO:0000256" key="12">
    <source>
        <dbReference type="ARBA" id="ARBA00023172"/>
    </source>
</evidence>
<accession>A0ABS8D319</accession>
<dbReference type="Gene3D" id="1.10.150.80">
    <property type="entry name" value="HRDC domain"/>
    <property type="match status" value="1"/>
</dbReference>
<proteinExistence type="inferred from homology"/>
<dbReference type="InterPro" id="IPR010997">
    <property type="entry name" value="HRDC-like_sf"/>
</dbReference>
<dbReference type="InterPro" id="IPR004589">
    <property type="entry name" value="DNA_helicase_ATP-dep_RecQ"/>
</dbReference>
<comment type="cofactor">
    <cofactor evidence="2">
        <name>Zn(2+)</name>
        <dbReference type="ChEBI" id="CHEBI:29105"/>
    </cofactor>
</comment>
<gene>
    <name evidence="21" type="primary">recQ</name>
    <name evidence="21" type="ORF">LIN78_03390</name>
</gene>
<evidence type="ECO:0000256" key="15">
    <source>
        <dbReference type="ARBA" id="ARBA00034617"/>
    </source>
</evidence>
<evidence type="ECO:0000313" key="21">
    <source>
        <dbReference type="EMBL" id="MCB6182594.1"/>
    </source>
</evidence>
<keyword evidence="4" id="KW-0479">Metal-binding</keyword>
<dbReference type="InterPro" id="IPR032284">
    <property type="entry name" value="RecQ_Zn-bd"/>
</dbReference>
<evidence type="ECO:0000256" key="5">
    <source>
        <dbReference type="ARBA" id="ARBA00022741"/>
    </source>
</evidence>
<dbReference type="EC" id="5.6.2.4" evidence="16"/>
<evidence type="ECO:0000256" key="6">
    <source>
        <dbReference type="ARBA" id="ARBA00022763"/>
    </source>
</evidence>
<dbReference type="InterPro" id="IPR002121">
    <property type="entry name" value="HRDC_dom"/>
</dbReference>
<dbReference type="SUPFAM" id="SSF52540">
    <property type="entry name" value="P-loop containing nucleoside triphosphate hydrolases"/>
    <property type="match status" value="2"/>
</dbReference>
<keyword evidence="7 21" id="KW-0378">Hydrolase</keyword>
<dbReference type="InterPro" id="IPR001763">
    <property type="entry name" value="Rhodanese-like_dom"/>
</dbReference>
<keyword evidence="12" id="KW-0233">DNA recombination</keyword>
<dbReference type="SMART" id="SM00490">
    <property type="entry name" value="HELICc"/>
    <property type="match status" value="1"/>
</dbReference>
<evidence type="ECO:0000259" key="17">
    <source>
        <dbReference type="PROSITE" id="PS50206"/>
    </source>
</evidence>
<evidence type="ECO:0000256" key="2">
    <source>
        <dbReference type="ARBA" id="ARBA00001947"/>
    </source>
</evidence>
<keyword evidence="11" id="KW-0238">DNA-binding</keyword>
<dbReference type="SUPFAM" id="SSF47819">
    <property type="entry name" value="HRDC-like"/>
    <property type="match status" value="1"/>
</dbReference>
<evidence type="ECO:0000256" key="10">
    <source>
        <dbReference type="ARBA" id="ARBA00022840"/>
    </source>
</evidence>
<dbReference type="RefSeq" id="WP_227178474.1">
    <property type="nucleotide sequence ID" value="NZ_JAJBZT010000002.1"/>
</dbReference>
<dbReference type="Pfam" id="PF00270">
    <property type="entry name" value="DEAD"/>
    <property type="match status" value="1"/>
</dbReference>
<feature type="domain" description="Helicase C-terminal" evidence="20">
    <location>
        <begin position="218"/>
        <end position="365"/>
    </location>
</feature>
<comment type="similarity">
    <text evidence="3">Belongs to the helicase family. RecQ subfamily.</text>
</comment>
<feature type="domain" description="Rhodanese" evidence="17">
    <location>
        <begin position="217"/>
        <end position="270"/>
    </location>
</feature>
<evidence type="ECO:0000256" key="9">
    <source>
        <dbReference type="ARBA" id="ARBA00022833"/>
    </source>
</evidence>
<comment type="caution">
    <text evidence="21">The sequence shown here is derived from an EMBL/GenBank/DDBJ whole genome shotgun (WGS) entry which is preliminary data.</text>
</comment>
<organism evidence="21 22">
    <name type="scientific">Leeia speluncae</name>
    <dbReference type="NCBI Taxonomy" id="2884804"/>
    <lineage>
        <taxon>Bacteria</taxon>
        <taxon>Pseudomonadati</taxon>
        <taxon>Pseudomonadota</taxon>
        <taxon>Betaproteobacteria</taxon>
        <taxon>Neisseriales</taxon>
        <taxon>Leeiaceae</taxon>
        <taxon>Leeia</taxon>
    </lineage>
</organism>
<evidence type="ECO:0000256" key="13">
    <source>
        <dbReference type="ARBA" id="ARBA00023204"/>
    </source>
</evidence>
<dbReference type="SMART" id="SM00956">
    <property type="entry name" value="RQC"/>
    <property type="match status" value="1"/>
</dbReference>
<dbReference type="GO" id="GO:0016787">
    <property type="term" value="F:hydrolase activity"/>
    <property type="evidence" value="ECO:0007669"/>
    <property type="project" value="UniProtKB-KW"/>
</dbReference>
<dbReference type="Pfam" id="PF09382">
    <property type="entry name" value="RQC"/>
    <property type="match status" value="1"/>
</dbReference>
<name>A0ABS8D319_9NEIS</name>
<dbReference type="Gene3D" id="1.10.10.10">
    <property type="entry name" value="Winged helix-like DNA-binding domain superfamily/Winged helix DNA-binding domain"/>
    <property type="match status" value="1"/>
</dbReference>
<dbReference type="SMART" id="SM00341">
    <property type="entry name" value="HRDC"/>
    <property type="match status" value="1"/>
</dbReference>
<evidence type="ECO:0000313" key="22">
    <source>
        <dbReference type="Proteomes" id="UP001165395"/>
    </source>
</evidence>
<dbReference type="Pfam" id="PF14493">
    <property type="entry name" value="HTH_40"/>
    <property type="match status" value="1"/>
</dbReference>
<dbReference type="Proteomes" id="UP001165395">
    <property type="component" value="Unassembled WGS sequence"/>
</dbReference>
<evidence type="ECO:0000256" key="16">
    <source>
        <dbReference type="NCBIfam" id="TIGR01389"/>
    </source>
</evidence>
<dbReference type="SMART" id="SM00487">
    <property type="entry name" value="DEXDc"/>
    <property type="match status" value="1"/>
</dbReference>
<evidence type="ECO:0000256" key="7">
    <source>
        <dbReference type="ARBA" id="ARBA00022801"/>
    </source>
</evidence>
<protein>
    <recommendedName>
        <fullName evidence="16">DNA helicase RecQ</fullName>
        <ecNumber evidence="16">5.6.2.4</ecNumber>
    </recommendedName>
</protein>
<dbReference type="InterPro" id="IPR044876">
    <property type="entry name" value="HRDC_dom_sf"/>
</dbReference>
<dbReference type="Gene3D" id="3.40.50.300">
    <property type="entry name" value="P-loop containing nucleotide triphosphate hydrolases"/>
    <property type="match status" value="2"/>
</dbReference>
<dbReference type="Pfam" id="PF00570">
    <property type="entry name" value="HRDC"/>
    <property type="match status" value="1"/>
</dbReference>
<evidence type="ECO:0000256" key="4">
    <source>
        <dbReference type="ARBA" id="ARBA00022723"/>
    </source>
</evidence>
<dbReference type="CDD" id="cd17920">
    <property type="entry name" value="DEXHc_RecQ"/>
    <property type="match status" value="1"/>
</dbReference>
<dbReference type="EMBL" id="JAJBZT010000002">
    <property type="protein sequence ID" value="MCB6182594.1"/>
    <property type="molecule type" value="Genomic_DNA"/>
</dbReference>
<dbReference type="PROSITE" id="PS51194">
    <property type="entry name" value="HELICASE_CTER"/>
    <property type="match status" value="1"/>
</dbReference>